<dbReference type="Gene3D" id="6.10.140.530">
    <property type="match status" value="1"/>
</dbReference>
<evidence type="ECO:0000259" key="2">
    <source>
        <dbReference type="Pfam" id="PF03457"/>
    </source>
</evidence>
<accession>A0ABP6SN23</accession>
<feature type="domain" description="Helicase-associated" evidence="2">
    <location>
        <begin position="202"/>
        <end position="264"/>
    </location>
</feature>
<dbReference type="PANTHER" id="PTHR33418:SF1">
    <property type="entry name" value="HELICASE-ASSOCIATED DOMAIN-CONTAINING PROTEIN"/>
    <property type="match status" value="1"/>
</dbReference>
<dbReference type="InterPro" id="IPR005114">
    <property type="entry name" value="Helicase_assoc"/>
</dbReference>
<evidence type="ECO:0000313" key="4">
    <source>
        <dbReference type="Proteomes" id="UP001499990"/>
    </source>
</evidence>
<feature type="domain" description="Helicase-associated" evidence="2">
    <location>
        <begin position="128"/>
        <end position="192"/>
    </location>
</feature>
<dbReference type="Pfam" id="PF03457">
    <property type="entry name" value="HA"/>
    <property type="match status" value="3"/>
</dbReference>
<proteinExistence type="predicted"/>
<protein>
    <recommendedName>
        <fullName evidence="2">Helicase-associated domain-containing protein</fullName>
    </recommendedName>
</protein>
<dbReference type="Proteomes" id="UP001499990">
    <property type="component" value="Unassembled WGS sequence"/>
</dbReference>
<keyword evidence="4" id="KW-1185">Reference proteome</keyword>
<dbReference type="PANTHER" id="PTHR33418">
    <property type="entry name" value="HELICASE-ASSOCIATED"/>
    <property type="match status" value="1"/>
</dbReference>
<gene>
    <name evidence="3" type="ORF">GCM10020367_68850</name>
</gene>
<organism evidence="3 4">
    <name type="scientific">Streptomyces sannanensis</name>
    <dbReference type="NCBI Taxonomy" id="285536"/>
    <lineage>
        <taxon>Bacteria</taxon>
        <taxon>Bacillati</taxon>
        <taxon>Actinomycetota</taxon>
        <taxon>Actinomycetes</taxon>
        <taxon>Kitasatosporales</taxon>
        <taxon>Streptomycetaceae</taxon>
        <taxon>Streptomyces</taxon>
    </lineage>
</organism>
<dbReference type="EMBL" id="BAAAYL010000002">
    <property type="protein sequence ID" value="GAA3380662.1"/>
    <property type="molecule type" value="Genomic_DNA"/>
</dbReference>
<reference evidence="4" key="1">
    <citation type="journal article" date="2019" name="Int. J. Syst. Evol. Microbiol.">
        <title>The Global Catalogue of Microorganisms (GCM) 10K type strain sequencing project: providing services to taxonomists for standard genome sequencing and annotation.</title>
        <authorList>
            <consortium name="The Broad Institute Genomics Platform"/>
            <consortium name="The Broad Institute Genome Sequencing Center for Infectious Disease"/>
            <person name="Wu L."/>
            <person name="Ma J."/>
        </authorList>
    </citation>
    <scope>NUCLEOTIDE SEQUENCE [LARGE SCALE GENOMIC DNA]</scope>
    <source>
        <strain evidence="4">JCM 9651</strain>
    </source>
</reference>
<comment type="caution">
    <text evidence="3">The sequence shown here is derived from an EMBL/GenBank/DDBJ whole genome shotgun (WGS) entry which is preliminary data.</text>
</comment>
<feature type="region of interest" description="Disordered" evidence="1">
    <location>
        <begin position="260"/>
        <end position="289"/>
    </location>
</feature>
<evidence type="ECO:0000313" key="3">
    <source>
        <dbReference type="EMBL" id="GAA3380662.1"/>
    </source>
</evidence>
<sequence>MEMLAIPQQNQKRVVDPSLPIGPAPEEGEEETRLLLRFATPRDPALIAKWISYQVIDTERADWRRGYEAAWRYHERQGDLEVPYEHTEGAYPLGRWLSDQRRAYRTGTMNSQRAADLEELGIVWDTADQGFAENLAAARAYFAQHQTLAAPRHATVLDRAVGQWLTNIRRPGGLGKEPERAERRAAALAAIDPDWNPRERGWTVDWQRHYTYLKQVLAAGSRLDDIVPGVTWHGEDIGRWMATQRRDFKRLNDEQQHRLAELGVKPKAPGQRRKTPTKTPATTTSGRDTEAFQRGWTALQQYVQREGTTVIGRGHVERLPDGTSHRTGIWIANTKARRDRLDGEQLRALAHLGIDWAR</sequence>
<name>A0ABP6SN23_9ACTN</name>
<feature type="domain" description="Helicase-associated" evidence="2">
    <location>
        <begin position="60"/>
        <end position="121"/>
    </location>
</feature>
<evidence type="ECO:0000256" key="1">
    <source>
        <dbReference type="SAM" id="MobiDB-lite"/>
    </source>
</evidence>